<proteinExistence type="predicted"/>
<dbReference type="EMBL" id="KN824840">
    <property type="protein sequence ID" value="KIL00168.1"/>
    <property type="molecule type" value="Genomic_DNA"/>
</dbReference>
<dbReference type="Proteomes" id="UP000054538">
    <property type="component" value="Unassembled WGS sequence"/>
</dbReference>
<gene>
    <name evidence="1" type="ORF">PAXRUDRAFT_821963</name>
</gene>
<organism evidence="1 2">
    <name type="scientific">Paxillus rubicundulus Ve08.2h10</name>
    <dbReference type="NCBI Taxonomy" id="930991"/>
    <lineage>
        <taxon>Eukaryota</taxon>
        <taxon>Fungi</taxon>
        <taxon>Dikarya</taxon>
        <taxon>Basidiomycota</taxon>
        <taxon>Agaricomycotina</taxon>
        <taxon>Agaricomycetes</taxon>
        <taxon>Agaricomycetidae</taxon>
        <taxon>Boletales</taxon>
        <taxon>Paxilineae</taxon>
        <taxon>Paxillaceae</taxon>
        <taxon>Paxillus</taxon>
    </lineage>
</organism>
<dbReference type="InParanoid" id="A0A0D0DMW8"/>
<keyword evidence="2" id="KW-1185">Reference proteome</keyword>
<reference evidence="1 2" key="1">
    <citation type="submission" date="2014-04" db="EMBL/GenBank/DDBJ databases">
        <authorList>
            <consortium name="DOE Joint Genome Institute"/>
            <person name="Kuo A."/>
            <person name="Kohler A."/>
            <person name="Jargeat P."/>
            <person name="Nagy L.G."/>
            <person name="Floudas D."/>
            <person name="Copeland A."/>
            <person name="Barry K.W."/>
            <person name="Cichocki N."/>
            <person name="Veneault-Fourrey C."/>
            <person name="LaButti K."/>
            <person name="Lindquist E.A."/>
            <person name="Lipzen A."/>
            <person name="Lundell T."/>
            <person name="Morin E."/>
            <person name="Murat C."/>
            <person name="Sun H."/>
            <person name="Tunlid A."/>
            <person name="Henrissat B."/>
            <person name="Grigoriev I.V."/>
            <person name="Hibbett D.S."/>
            <person name="Martin F."/>
            <person name="Nordberg H.P."/>
            <person name="Cantor M.N."/>
            <person name="Hua S.X."/>
        </authorList>
    </citation>
    <scope>NUCLEOTIDE SEQUENCE [LARGE SCALE GENOMIC DNA]</scope>
    <source>
        <strain evidence="1 2">Ve08.2h10</strain>
    </source>
</reference>
<name>A0A0D0DMW8_9AGAM</name>
<sequence length="72" mass="8070">MAIQIFMEDHRSSPTSTFRVFTGAQTLTCHNADSTHLETFLRTFVRRTCLPRASVLAATSVRLPSSFKLPLT</sequence>
<dbReference type="AlphaFoldDB" id="A0A0D0DMW8"/>
<evidence type="ECO:0000313" key="2">
    <source>
        <dbReference type="Proteomes" id="UP000054538"/>
    </source>
</evidence>
<accession>A0A0D0DMW8</accession>
<protein>
    <submittedName>
        <fullName evidence="1">Uncharacterized protein</fullName>
    </submittedName>
</protein>
<reference evidence="2" key="2">
    <citation type="submission" date="2015-01" db="EMBL/GenBank/DDBJ databases">
        <title>Evolutionary Origins and Diversification of the Mycorrhizal Mutualists.</title>
        <authorList>
            <consortium name="DOE Joint Genome Institute"/>
            <consortium name="Mycorrhizal Genomics Consortium"/>
            <person name="Kohler A."/>
            <person name="Kuo A."/>
            <person name="Nagy L.G."/>
            <person name="Floudas D."/>
            <person name="Copeland A."/>
            <person name="Barry K.W."/>
            <person name="Cichocki N."/>
            <person name="Veneault-Fourrey C."/>
            <person name="LaButti K."/>
            <person name="Lindquist E.A."/>
            <person name="Lipzen A."/>
            <person name="Lundell T."/>
            <person name="Morin E."/>
            <person name="Murat C."/>
            <person name="Riley R."/>
            <person name="Ohm R."/>
            <person name="Sun H."/>
            <person name="Tunlid A."/>
            <person name="Henrissat B."/>
            <person name="Grigoriev I.V."/>
            <person name="Hibbett D.S."/>
            <person name="Martin F."/>
        </authorList>
    </citation>
    <scope>NUCLEOTIDE SEQUENCE [LARGE SCALE GENOMIC DNA]</scope>
    <source>
        <strain evidence="2">Ve08.2h10</strain>
    </source>
</reference>
<dbReference type="HOGENOM" id="CLU_2722909_0_0_1"/>
<evidence type="ECO:0000313" key="1">
    <source>
        <dbReference type="EMBL" id="KIL00168.1"/>
    </source>
</evidence>